<proteinExistence type="predicted"/>
<organism evidence="1 2">
    <name type="scientific">Stentor coeruleus</name>
    <dbReference type="NCBI Taxonomy" id="5963"/>
    <lineage>
        <taxon>Eukaryota</taxon>
        <taxon>Sar</taxon>
        <taxon>Alveolata</taxon>
        <taxon>Ciliophora</taxon>
        <taxon>Postciliodesmatophora</taxon>
        <taxon>Heterotrichea</taxon>
        <taxon>Heterotrichida</taxon>
        <taxon>Stentoridae</taxon>
        <taxon>Stentor</taxon>
    </lineage>
</organism>
<dbReference type="Proteomes" id="UP000187209">
    <property type="component" value="Unassembled WGS sequence"/>
</dbReference>
<evidence type="ECO:0000313" key="2">
    <source>
        <dbReference type="Proteomes" id="UP000187209"/>
    </source>
</evidence>
<protein>
    <submittedName>
        <fullName evidence="1">Uncharacterized protein</fullName>
    </submittedName>
</protein>
<dbReference type="AlphaFoldDB" id="A0A1R2C641"/>
<reference evidence="1 2" key="1">
    <citation type="submission" date="2016-11" db="EMBL/GenBank/DDBJ databases">
        <title>The macronuclear genome of Stentor coeruleus: a giant cell with tiny introns.</title>
        <authorList>
            <person name="Slabodnick M."/>
            <person name="Ruby J.G."/>
            <person name="Reiff S.B."/>
            <person name="Swart E.C."/>
            <person name="Gosai S."/>
            <person name="Prabakaran S."/>
            <person name="Witkowska E."/>
            <person name="Larue G.E."/>
            <person name="Fisher S."/>
            <person name="Freeman R.M."/>
            <person name="Gunawardena J."/>
            <person name="Chu W."/>
            <person name="Stover N.A."/>
            <person name="Gregory B.D."/>
            <person name="Nowacki M."/>
            <person name="Derisi J."/>
            <person name="Roy S.W."/>
            <person name="Marshall W.F."/>
            <person name="Sood P."/>
        </authorList>
    </citation>
    <scope>NUCLEOTIDE SEQUENCE [LARGE SCALE GENOMIC DNA]</scope>
    <source>
        <strain evidence="1">WM001</strain>
    </source>
</reference>
<name>A0A1R2C641_9CILI</name>
<comment type="caution">
    <text evidence="1">The sequence shown here is derived from an EMBL/GenBank/DDBJ whole genome shotgun (WGS) entry which is preliminary data.</text>
</comment>
<dbReference type="EMBL" id="MPUH01000269">
    <property type="protein sequence ID" value="OMJ84441.1"/>
    <property type="molecule type" value="Genomic_DNA"/>
</dbReference>
<gene>
    <name evidence="1" type="ORF">SteCoe_14454</name>
</gene>
<sequence>MVEEIPLFKIKSSLLPDVNIDYSLLGYKSPAQKELFAYELDLQTRYTDRQREIDSLKQLQMSRHSENDRLKRKSVGEEIQKKFQESHKNIEIRNQKMQNSDQKQTKICELMKMCPGIKDANEANFYLESQNFNVEGARDFYTSCTGRSNVAVSNSINIKIILPEKTEFQHTFDSTSLMWSMLEQIHKRLRQKKNFKVFVKNTNKEISIEEMTRKTFANYGITSNTILVIQYVN</sequence>
<keyword evidence="2" id="KW-1185">Reference proteome</keyword>
<evidence type="ECO:0000313" key="1">
    <source>
        <dbReference type="EMBL" id="OMJ84441.1"/>
    </source>
</evidence>
<accession>A0A1R2C641</accession>